<dbReference type="InterPro" id="IPR019251">
    <property type="entry name" value="DUF2231_TM"/>
</dbReference>
<accession>A0ABX8SI61</accession>
<keyword evidence="1" id="KW-0349">Heme</keyword>
<dbReference type="SMART" id="SM01117">
    <property type="entry name" value="Cyt-b5"/>
    <property type="match status" value="1"/>
</dbReference>
<keyword evidence="5" id="KW-0812">Transmembrane</keyword>
<keyword evidence="2" id="KW-0479">Metal-binding</keyword>
<evidence type="ECO:0000313" key="7">
    <source>
        <dbReference type="EMBL" id="QXT62569.1"/>
    </source>
</evidence>
<feature type="transmembrane region" description="Helical" evidence="5">
    <location>
        <begin position="42"/>
        <end position="62"/>
    </location>
</feature>
<dbReference type="Proteomes" id="UP000824504">
    <property type="component" value="Chromosome"/>
</dbReference>
<dbReference type="EMBL" id="CP079216">
    <property type="protein sequence ID" value="QXT62569.1"/>
    <property type="molecule type" value="Genomic_DNA"/>
</dbReference>
<evidence type="ECO:0000256" key="3">
    <source>
        <dbReference type="ARBA" id="ARBA00023004"/>
    </source>
</evidence>
<keyword evidence="5" id="KW-0472">Membrane</keyword>
<evidence type="ECO:0000256" key="4">
    <source>
        <dbReference type="SAM" id="MobiDB-lite"/>
    </source>
</evidence>
<dbReference type="RefSeq" id="WP_219081581.1">
    <property type="nucleotide sequence ID" value="NZ_CP079216.1"/>
</dbReference>
<keyword evidence="5" id="KW-1133">Transmembrane helix</keyword>
<keyword evidence="3" id="KW-0408">Iron</keyword>
<evidence type="ECO:0000259" key="6">
    <source>
        <dbReference type="PROSITE" id="PS50255"/>
    </source>
</evidence>
<sequence>MFDVIAGLPAHPLIVHLPVVLLPLAAVGLILLAAIRSWRPRFAMAVLAILAVGTAGAVLAMVSGNAFAEHVGRPNAHAAAGTNLVIGAVALLLIGGAWLIWVRTGESMRAKDVLGWVVAAVATVVVALTVIAGHSGASAAWSGAIAATPSASAEPTPSATASEPESTGTASPEATSPEATGGSSEPTETSTEPTETTSSASGYTMADVEAHNTQDSCWAAIEGNVYDLTDWISQHPGGASHIVALCGTDGTSAFEGQHSGDSRPADELASFLLGPLVG</sequence>
<evidence type="ECO:0000313" key="8">
    <source>
        <dbReference type="Proteomes" id="UP000824504"/>
    </source>
</evidence>
<gene>
    <name evidence="7" type="ORF">KDB89_12620</name>
</gene>
<feature type="compositionally biased region" description="Low complexity" evidence="4">
    <location>
        <begin position="149"/>
        <end position="167"/>
    </location>
</feature>
<reference evidence="7 8" key="1">
    <citation type="submission" date="2021-07" db="EMBL/GenBank/DDBJ databases">
        <title>complete genome sequencing of Tessaracoccus sp.J1M15.</title>
        <authorList>
            <person name="Bae J.-W."/>
            <person name="Kim D.-y."/>
        </authorList>
    </citation>
    <scope>NUCLEOTIDE SEQUENCE [LARGE SCALE GENOMIC DNA]</scope>
    <source>
        <strain evidence="7 8">J1M15</strain>
    </source>
</reference>
<organism evidence="7 8">
    <name type="scientific">Tessaracoccus palaemonis</name>
    <dbReference type="NCBI Taxonomy" id="2829499"/>
    <lineage>
        <taxon>Bacteria</taxon>
        <taxon>Bacillati</taxon>
        <taxon>Actinomycetota</taxon>
        <taxon>Actinomycetes</taxon>
        <taxon>Propionibacteriales</taxon>
        <taxon>Propionibacteriaceae</taxon>
        <taxon>Tessaracoccus</taxon>
    </lineage>
</organism>
<feature type="transmembrane region" description="Helical" evidence="5">
    <location>
        <begin position="113"/>
        <end position="132"/>
    </location>
</feature>
<dbReference type="PROSITE" id="PS50255">
    <property type="entry name" value="CYTOCHROME_B5_2"/>
    <property type="match status" value="1"/>
</dbReference>
<name>A0ABX8SI61_9ACTN</name>
<protein>
    <recommendedName>
        <fullName evidence="6">Cytochrome b5 heme-binding domain-containing protein</fullName>
    </recommendedName>
</protein>
<feature type="transmembrane region" description="Helical" evidence="5">
    <location>
        <begin position="82"/>
        <end position="101"/>
    </location>
</feature>
<evidence type="ECO:0000256" key="1">
    <source>
        <dbReference type="ARBA" id="ARBA00022617"/>
    </source>
</evidence>
<feature type="region of interest" description="Disordered" evidence="4">
    <location>
        <begin position="149"/>
        <end position="200"/>
    </location>
</feature>
<evidence type="ECO:0000256" key="2">
    <source>
        <dbReference type="ARBA" id="ARBA00022723"/>
    </source>
</evidence>
<feature type="domain" description="Cytochrome b5 heme-binding" evidence="6">
    <location>
        <begin position="200"/>
        <end position="277"/>
    </location>
</feature>
<dbReference type="Pfam" id="PF09990">
    <property type="entry name" value="DUF2231"/>
    <property type="match status" value="1"/>
</dbReference>
<dbReference type="Pfam" id="PF00173">
    <property type="entry name" value="Cyt-b5"/>
    <property type="match status" value="1"/>
</dbReference>
<feature type="transmembrane region" description="Helical" evidence="5">
    <location>
        <begin position="13"/>
        <end position="35"/>
    </location>
</feature>
<dbReference type="PANTHER" id="PTHR19359">
    <property type="entry name" value="CYTOCHROME B5"/>
    <property type="match status" value="1"/>
</dbReference>
<feature type="compositionally biased region" description="Low complexity" evidence="4">
    <location>
        <begin position="178"/>
        <end position="200"/>
    </location>
</feature>
<proteinExistence type="predicted"/>
<keyword evidence="8" id="KW-1185">Reference proteome</keyword>
<dbReference type="InterPro" id="IPR001199">
    <property type="entry name" value="Cyt_B5-like_heme/steroid-bd"/>
</dbReference>
<dbReference type="InterPro" id="IPR050668">
    <property type="entry name" value="Cytochrome_b5"/>
</dbReference>
<evidence type="ECO:0000256" key="5">
    <source>
        <dbReference type="SAM" id="Phobius"/>
    </source>
</evidence>